<evidence type="ECO:0000313" key="8">
    <source>
        <dbReference type="EMBL" id="KIZ03582.1"/>
    </source>
</evidence>
<dbReference type="Proteomes" id="UP000054498">
    <property type="component" value="Unassembled WGS sequence"/>
</dbReference>
<keyword evidence="5" id="KW-0539">Nucleus</keyword>
<dbReference type="InterPro" id="IPR036322">
    <property type="entry name" value="WD40_repeat_dom_sf"/>
</dbReference>
<dbReference type="SMART" id="SM00028">
    <property type="entry name" value="TPR"/>
    <property type="match status" value="2"/>
</dbReference>
<dbReference type="InterPro" id="IPR019734">
    <property type="entry name" value="TPR_rpt"/>
</dbReference>
<reference evidence="8 9" key="1">
    <citation type="journal article" date="2013" name="BMC Genomics">
        <title>Reconstruction of the lipid metabolism for the microalga Monoraphidium neglectum from its genome sequence reveals characteristics suitable for biofuel production.</title>
        <authorList>
            <person name="Bogen C."/>
            <person name="Al-Dilaimi A."/>
            <person name="Albersmeier A."/>
            <person name="Wichmann J."/>
            <person name="Grundmann M."/>
            <person name="Rupp O."/>
            <person name="Lauersen K.J."/>
            <person name="Blifernez-Klassen O."/>
            <person name="Kalinowski J."/>
            <person name="Goesmann A."/>
            <person name="Mussgnug J.H."/>
            <person name="Kruse O."/>
        </authorList>
    </citation>
    <scope>NUCLEOTIDE SEQUENCE [LARGE SCALE GENOMIC DNA]</scope>
    <source>
        <strain evidence="8 9">SAG 48.87</strain>
    </source>
</reference>
<feature type="region of interest" description="Disordered" evidence="7">
    <location>
        <begin position="388"/>
        <end position="409"/>
    </location>
</feature>
<dbReference type="PANTHER" id="PTHR16288">
    <property type="entry name" value="WD40 REPEAT PROTEIN 4"/>
    <property type="match status" value="1"/>
</dbReference>
<dbReference type="Pfam" id="PF00400">
    <property type="entry name" value="WD40"/>
    <property type="match status" value="2"/>
</dbReference>
<name>A0A0D2MT15_9CHLO</name>
<dbReference type="SUPFAM" id="SSF48452">
    <property type="entry name" value="TPR-like"/>
    <property type="match status" value="1"/>
</dbReference>
<keyword evidence="3" id="KW-0819">tRNA processing</keyword>
<dbReference type="SMART" id="SM00320">
    <property type="entry name" value="WD40"/>
    <property type="match status" value="3"/>
</dbReference>
<feature type="region of interest" description="Disordered" evidence="7">
    <location>
        <begin position="540"/>
        <end position="597"/>
    </location>
</feature>
<keyword evidence="9" id="KW-1185">Reference proteome</keyword>
<dbReference type="EMBL" id="KK100823">
    <property type="protein sequence ID" value="KIZ03582.1"/>
    <property type="molecule type" value="Genomic_DNA"/>
</dbReference>
<dbReference type="GO" id="GO:0005634">
    <property type="term" value="C:nucleus"/>
    <property type="evidence" value="ECO:0007669"/>
    <property type="project" value="UniProtKB-SubCell"/>
</dbReference>
<dbReference type="PROSITE" id="PS50082">
    <property type="entry name" value="WD_REPEATS_2"/>
    <property type="match status" value="2"/>
</dbReference>
<dbReference type="OrthoDB" id="339900at2759"/>
<dbReference type="STRING" id="145388.A0A0D2MT15"/>
<feature type="compositionally biased region" description="Basic and acidic residues" evidence="7">
    <location>
        <begin position="745"/>
        <end position="766"/>
    </location>
</feature>
<comment type="subcellular location">
    <subcellularLocation>
        <location evidence="1">Nucleus</location>
    </subcellularLocation>
</comment>
<dbReference type="InterPro" id="IPR011990">
    <property type="entry name" value="TPR-like_helical_dom_sf"/>
</dbReference>
<dbReference type="GO" id="GO:0006400">
    <property type="term" value="P:tRNA modification"/>
    <property type="evidence" value="ECO:0007669"/>
    <property type="project" value="TreeGrafter"/>
</dbReference>
<evidence type="ECO:0000256" key="2">
    <source>
        <dbReference type="ARBA" id="ARBA00022574"/>
    </source>
</evidence>
<dbReference type="GO" id="GO:0043527">
    <property type="term" value="C:tRNA methyltransferase complex"/>
    <property type="evidence" value="ECO:0007669"/>
    <property type="project" value="TreeGrafter"/>
</dbReference>
<dbReference type="InterPro" id="IPR001680">
    <property type="entry name" value="WD40_rpt"/>
</dbReference>
<dbReference type="AlphaFoldDB" id="A0A0D2MT15"/>
<evidence type="ECO:0000256" key="1">
    <source>
        <dbReference type="ARBA" id="ARBA00004123"/>
    </source>
</evidence>
<dbReference type="Gene3D" id="2.130.10.10">
    <property type="entry name" value="YVTN repeat-like/Quinoprotein amine dehydrogenase"/>
    <property type="match status" value="1"/>
</dbReference>
<feature type="region of interest" description="Disordered" evidence="7">
    <location>
        <begin position="745"/>
        <end position="790"/>
    </location>
</feature>
<dbReference type="GO" id="GO:0036265">
    <property type="term" value="P:RNA (guanine-N7)-methylation"/>
    <property type="evidence" value="ECO:0007669"/>
    <property type="project" value="InterPro"/>
</dbReference>
<dbReference type="Gene3D" id="1.25.40.10">
    <property type="entry name" value="Tetratricopeptide repeat domain"/>
    <property type="match status" value="1"/>
</dbReference>
<organism evidence="8 9">
    <name type="scientific">Monoraphidium neglectum</name>
    <dbReference type="NCBI Taxonomy" id="145388"/>
    <lineage>
        <taxon>Eukaryota</taxon>
        <taxon>Viridiplantae</taxon>
        <taxon>Chlorophyta</taxon>
        <taxon>core chlorophytes</taxon>
        <taxon>Chlorophyceae</taxon>
        <taxon>CS clade</taxon>
        <taxon>Sphaeropleales</taxon>
        <taxon>Selenastraceae</taxon>
        <taxon>Monoraphidium</taxon>
    </lineage>
</organism>
<sequence>MDGRPAAFIDFFELSQHVGQDGGGAGGDTSAHAKASGVVEEQAERPQRQAEQPLPPAGLLLLRDELVRADVALKSADPTTAYSAYKQLGRYFTQLMQLERAAMFYGRCCQAEQREKAGDLGAAAAFLEKCFGAAEQCGDAAAAGAASHRLGLLCAAQGRWREASQHQAVYVQRSKEAGDAAAESAACRAYAQCLRRLGDLGGAVAALDDYLRLQDAARDGDGRGPALACCQLGCLHYQRGELQAAVSCFERFFERARSLDARLLDAARANLGAARAALRLGEYMGAAASDLPRLLRAKGLQAPLGKQAEICSNGDHTQPIRVLAFSKDGTLLLTAGDDKQVKLWDTATWQCIRTLVSAKKTSAAALTNDSRHVIYGDKFGDVCIGTTRPQEQQQQQQRQQHEQPQQQRHVEDPAPLLGHMQSIVTAVVALPGDQLVVTTDRDAKVRVSVLQQPQPLLGSFEIQSYCLGHREFVACAAAVLAPPGAAGDGPAGGALLLTGGGDGCVKLWDPVSGQLLSSYTAATEEEAEAAAAAELVGCGEQEEGAAEQAGASRSALEQGGDSGGEGAAGDEAAQDGADDGQQQEQEPRDQQQHQQKGRKALLPVVAIALSIGGDLAAVLVEGRREVQLVRVDAAARSLGPCLQRLALPPDVLAPCRAAFDEAGRLWLVGGPPVAVTQSAHVAVAAPAAEGGGDGSVSYAFVTADVLPDAVRGFLERRVAEEEAVAAEAVAAGTTYTMQLRKRQYDPKQVEARKMQRTDKAESDRLERLRRKSAQQDSGAGGGEAAAGEGE</sequence>
<feature type="repeat" description="WD" evidence="6">
    <location>
        <begin position="313"/>
        <end position="354"/>
    </location>
</feature>
<dbReference type="PANTHER" id="PTHR16288:SF0">
    <property type="entry name" value="TRNA (GUANINE-N(7)-)-METHYLTRANSFERASE NON-CATALYTIC SUBUNIT WDR4"/>
    <property type="match status" value="1"/>
</dbReference>
<dbReference type="GO" id="GO:0005829">
    <property type="term" value="C:cytosol"/>
    <property type="evidence" value="ECO:0007669"/>
    <property type="project" value="TreeGrafter"/>
</dbReference>
<gene>
    <name evidence="8" type="ORF">MNEG_4377</name>
</gene>
<evidence type="ECO:0000256" key="5">
    <source>
        <dbReference type="ARBA" id="ARBA00023242"/>
    </source>
</evidence>
<dbReference type="SUPFAM" id="SSF50978">
    <property type="entry name" value="WD40 repeat-like"/>
    <property type="match status" value="1"/>
</dbReference>
<feature type="region of interest" description="Disordered" evidence="7">
    <location>
        <begin position="20"/>
        <end position="54"/>
    </location>
</feature>
<dbReference type="RefSeq" id="XP_013902601.1">
    <property type="nucleotide sequence ID" value="XM_014047147.1"/>
</dbReference>
<protein>
    <submittedName>
        <fullName evidence="8">Uncharacterized protein</fullName>
    </submittedName>
</protein>
<dbReference type="GeneID" id="25737255"/>
<dbReference type="KEGG" id="mng:MNEG_4377"/>
<feature type="compositionally biased region" description="Low complexity" evidence="7">
    <location>
        <begin position="389"/>
        <end position="407"/>
    </location>
</feature>
<dbReference type="InterPro" id="IPR015943">
    <property type="entry name" value="WD40/YVTN_repeat-like_dom_sf"/>
</dbReference>
<keyword evidence="4" id="KW-0677">Repeat</keyword>
<feature type="repeat" description="WD" evidence="6">
    <location>
        <begin position="493"/>
        <end position="518"/>
    </location>
</feature>
<keyword evidence="2 6" id="KW-0853">WD repeat</keyword>
<proteinExistence type="predicted"/>
<evidence type="ECO:0000256" key="4">
    <source>
        <dbReference type="ARBA" id="ARBA00022737"/>
    </source>
</evidence>
<dbReference type="PROSITE" id="PS50294">
    <property type="entry name" value="WD_REPEATS_REGION"/>
    <property type="match status" value="1"/>
</dbReference>
<evidence type="ECO:0000256" key="6">
    <source>
        <dbReference type="PROSITE-ProRule" id="PRU00221"/>
    </source>
</evidence>
<evidence type="ECO:0000313" key="9">
    <source>
        <dbReference type="Proteomes" id="UP000054498"/>
    </source>
</evidence>
<evidence type="ECO:0000256" key="3">
    <source>
        <dbReference type="ARBA" id="ARBA00022694"/>
    </source>
</evidence>
<dbReference type="InterPro" id="IPR028884">
    <property type="entry name" value="Trm82"/>
</dbReference>
<evidence type="ECO:0000256" key="7">
    <source>
        <dbReference type="SAM" id="MobiDB-lite"/>
    </source>
</evidence>
<accession>A0A0D2MT15</accession>